<dbReference type="Proteomes" id="UP001238973">
    <property type="component" value="Unassembled WGS sequence"/>
</dbReference>
<evidence type="ECO:0000313" key="2">
    <source>
        <dbReference type="Proteomes" id="UP001238973"/>
    </source>
</evidence>
<sequence length="55" mass="6438">MLITERIFTNDFHLVSIVFYRCLFGMILEEKVNGGILFGLLFVYMNKKFNEVGSE</sequence>
<gene>
    <name evidence="1" type="ORF">QUF85_23555</name>
</gene>
<dbReference type="AlphaFoldDB" id="A0AAJ1QR13"/>
<comment type="caution">
    <text evidence="1">The sequence shown here is derived from an EMBL/GenBank/DDBJ whole genome shotgun (WGS) entry which is preliminary data.</text>
</comment>
<evidence type="ECO:0000313" key="1">
    <source>
        <dbReference type="EMBL" id="MDM5286265.1"/>
    </source>
</evidence>
<dbReference type="EMBL" id="JAUCFI010000003">
    <property type="protein sequence ID" value="MDM5286265.1"/>
    <property type="molecule type" value="Genomic_DNA"/>
</dbReference>
<dbReference type="RefSeq" id="WP_289350903.1">
    <property type="nucleotide sequence ID" value="NZ_JAUCFI010000003.1"/>
</dbReference>
<protein>
    <submittedName>
        <fullName evidence="1">Uncharacterized protein</fullName>
    </submittedName>
</protein>
<proteinExistence type="predicted"/>
<accession>A0AAJ1QR13</accession>
<name>A0AAJ1QR13_9BACI</name>
<organism evidence="1 2">
    <name type="scientific">Peribacillus frigoritolerans</name>
    <dbReference type="NCBI Taxonomy" id="450367"/>
    <lineage>
        <taxon>Bacteria</taxon>
        <taxon>Bacillati</taxon>
        <taxon>Bacillota</taxon>
        <taxon>Bacilli</taxon>
        <taxon>Bacillales</taxon>
        <taxon>Bacillaceae</taxon>
        <taxon>Peribacillus</taxon>
    </lineage>
</organism>
<reference evidence="1" key="1">
    <citation type="submission" date="2023-06" db="EMBL/GenBank/DDBJ databases">
        <title>Comparative genomics of Bacillaceae isolates and their secondary metabolite potential.</title>
        <authorList>
            <person name="Song L."/>
            <person name="Nielsen L.J."/>
            <person name="Mohite O."/>
            <person name="Xu X."/>
            <person name="Weber T."/>
            <person name="Kovacs A.T."/>
        </authorList>
    </citation>
    <scope>NUCLEOTIDE SEQUENCE</scope>
    <source>
        <strain evidence="1">G1S1</strain>
    </source>
</reference>